<dbReference type="Proteomes" id="UP000325292">
    <property type="component" value="Chromosome"/>
</dbReference>
<proteinExistence type="predicted"/>
<reference evidence="1 2" key="1">
    <citation type="journal article" date="2019" name="Sci. Rep.">
        <title>Sulfobacillus thermotolerans: new insights into resistance and metabolic capacities of acidophilic chemolithotrophs.</title>
        <authorList>
            <person name="Panyushkina A.E."/>
            <person name="Babenko V.V."/>
            <person name="Nikitina A.S."/>
            <person name="Selezneva O.V."/>
            <person name="Tsaplina I.A."/>
            <person name="Letarova M.A."/>
            <person name="Kostryukova E.S."/>
            <person name="Letarov A.V."/>
        </authorList>
    </citation>
    <scope>NUCLEOTIDE SEQUENCE [LARGE SCALE GENOMIC DNA]</scope>
    <source>
        <strain evidence="1 2">Kr1</strain>
    </source>
</reference>
<accession>A0ABM6RQ73</accession>
<name>A0ABM6RQ73_9FIRM</name>
<keyword evidence="2" id="KW-1185">Reference proteome</keyword>
<organism evidence="1 2">
    <name type="scientific">Sulfobacillus thermotolerans</name>
    <dbReference type="NCBI Taxonomy" id="338644"/>
    <lineage>
        <taxon>Bacteria</taxon>
        <taxon>Bacillati</taxon>
        <taxon>Bacillota</taxon>
        <taxon>Clostridia</taxon>
        <taxon>Eubacteriales</taxon>
        <taxon>Clostridiales Family XVII. Incertae Sedis</taxon>
        <taxon>Sulfobacillus</taxon>
    </lineage>
</organism>
<evidence type="ECO:0000313" key="1">
    <source>
        <dbReference type="EMBL" id="AUW93546.1"/>
    </source>
</evidence>
<protein>
    <submittedName>
        <fullName evidence="1">Uncharacterized protein</fullName>
    </submittedName>
</protein>
<gene>
    <name evidence="1" type="ORF">BXT84_05990</name>
</gene>
<sequence>MMAKRGHQLLGVGGIDTAKDSHYVQWLDTNERPAGKPFQFANTRAECKAVRIGMVSAAA</sequence>
<evidence type="ECO:0000313" key="2">
    <source>
        <dbReference type="Proteomes" id="UP000325292"/>
    </source>
</evidence>
<dbReference type="EMBL" id="CP019454">
    <property type="protein sequence ID" value="AUW93546.1"/>
    <property type="molecule type" value="Genomic_DNA"/>
</dbReference>